<accession>A0AA36M440</accession>
<organism evidence="1 2">
    <name type="scientific">Cylicocyclus nassatus</name>
    <name type="common">Nematode worm</name>
    <dbReference type="NCBI Taxonomy" id="53992"/>
    <lineage>
        <taxon>Eukaryota</taxon>
        <taxon>Metazoa</taxon>
        <taxon>Ecdysozoa</taxon>
        <taxon>Nematoda</taxon>
        <taxon>Chromadorea</taxon>
        <taxon>Rhabditida</taxon>
        <taxon>Rhabditina</taxon>
        <taxon>Rhabditomorpha</taxon>
        <taxon>Strongyloidea</taxon>
        <taxon>Strongylidae</taxon>
        <taxon>Cylicocyclus</taxon>
    </lineage>
</organism>
<sequence>MLIRMYEYDTQIAINNSSTIEDDMLTVRFPNSGILYLRSSDNVPKTKKIRIITGNQQKPKKNDDYMKQITSDFSKIYNYLNNMLDNKQISDRLYHDLREFINRVADQIARKHDDIKKGVTNIMGGKIIVTATKRYYNEGFNLGSEQMADLINELNSRLIEANRYDDLKLSSANKSYQKQLMKEFGLEIPKDIPDNLIPDNIAVN</sequence>
<gene>
    <name evidence="1" type="ORF">CYNAS_LOCUS8390</name>
</gene>
<comment type="caution">
    <text evidence="1">The sequence shown here is derived from an EMBL/GenBank/DDBJ whole genome shotgun (WGS) entry which is preliminary data.</text>
</comment>
<reference evidence="1" key="1">
    <citation type="submission" date="2023-07" db="EMBL/GenBank/DDBJ databases">
        <authorList>
            <consortium name="CYATHOMIX"/>
        </authorList>
    </citation>
    <scope>NUCLEOTIDE SEQUENCE</scope>
    <source>
        <strain evidence="1">N/A</strain>
    </source>
</reference>
<dbReference type="AlphaFoldDB" id="A0AA36M440"/>
<dbReference type="EMBL" id="CATQJL010000120">
    <property type="protein sequence ID" value="CAJ0596407.1"/>
    <property type="molecule type" value="Genomic_DNA"/>
</dbReference>
<protein>
    <submittedName>
        <fullName evidence="1">Uncharacterized protein</fullName>
    </submittedName>
</protein>
<dbReference type="Proteomes" id="UP001176961">
    <property type="component" value="Unassembled WGS sequence"/>
</dbReference>
<evidence type="ECO:0000313" key="2">
    <source>
        <dbReference type="Proteomes" id="UP001176961"/>
    </source>
</evidence>
<proteinExistence type="predicted"/>
<name>A0AA36M440_CYLNA</name>
<keyword evidence="2" id="KW-1185">Reference proteome</keyword>
<evidence type="ECO:0000313" key="1">
    <source>
        <dbReference type="EMBL" id="CAJ0596407.1"/>
    </source>
</evidence>